<comment type="caution">
    <text evidence="3">The sequence shown here is derived from an EMBL/GenBank/DDBJ whole genome shotgun (WGS) entry which is preliminary data.</text>
</comment>
<feature type="coiled-coil region" evidence="1">
    <location>
        <begin position="66"/>
        <end position="125"/>
    </location>
</feature>
<sequence>MSEFRTFPSGRSITPIMKSKNPKVMITQNEASHFSDPENDDILDNDEETKEVAAQLMMIRKRHDKTKEANAKKRQYLEKIKKELEKANSVANIAENDSKNLQQKLEQLKIALENTRKKHEDEIRDKKTYLHVLDRMKKDKISMEIKSNSLQLGLKSAKQILDLETEKYRKMRETKYQSKFLLQDMKDGLMQEKKQKDDRIQQLEKNVKLRQEAALRREERQKRQADIAEAAANDDKDSHEVKLRESLLMHRFWYTILQRKLDAEMQKAIGVEQAFQKIRAATGLMDVQDIVERFLTREQTYTQLLNAVSEAEQKLDTLRQQNSAARNQLQGLQLQDGGNSRKVYADIDAMEDQLAGSHKEYSLNKEKLGKAVRVYDQVLNWGEKIMHTLDIPNSLEIAPGSRISETKDTLHDMLELIYAKLEDLVQPIQEKKEESRKAMEAYAHKKTADLVAEMSTQEALAKIVRVKPEVFNVEAEEEGLFEADEELEVEKKEPEEETVRKKNSTRRHR</sequence>
<reference evidence="3" key="1">
    <citation type="submission" date="2021-09" db="EMBL/GenBank/DDBJ databases">
        <authorList>
            <consortium name="AG Swart"/>
            <person name="Singh M."/>
            <person name="Singh A."/>
            <person name="Seah K."/>
            <person name="Emmerich C."/>
        </authorList>
    </citation>
    <scope>NUCLEOTIDE SEQUENCE</scope>
    <source>
        <strain evidence="3">ATCC30299</strain>
    </source>
</reference>
<dbReference type="GO" id="GO:0036158">
    <property type="term" value="P:outer dynein arm assembly"/>
    <property type="evidence" value="ECO:0007669"/>
    <property type="project" value="InterPro"/>
</dbReference>
<feature type="coiled-coil region" evidence="1">
    <location>
        <begin position="154"/>
        <end position="213"/>
    </location>
</feature>
<dbReference type="PANTHER" id="PTHR46518">
    <property type="entry name" value="COILED-COIL DOMAIN-CONTAINING PROTEIN 151"/>
    <property type="match status" value="1"/>
</dbReference>
<dbReference type="EMBL" id="CAJZBQ010000048">
    <property type="protein sequence ID" value="CAG9329788.1"/>
    <property type="molecule type" value="Genomic_DNA"/>
</dbReference>
<keyword evidence="1" id="KW-0175">Coiled coil</keyword>
<evidence type="ECO:0000256" key="2">
    <source>
        <dbReference type="SAM" id="MobiDB-lite"/>
    </source>
</evidence>
<dbReference type="GO" id="GO:0003341">
    <property type="term" value="P:cilium movement"/>
    <property type="evidence" value="ECO:0007669"/>
    <property type="project" value="InterPro"/>
</dbReference>
<evidence type="ECO:0000313" key="4">
    <source>
        <dbReference type="Proteomes" id="UP001162131"/>
    </source>
</evidence>
<dbReference type="GO" id="GO:0036064">
    <property type="term" value="C:ciliary basal body"/>
    <property type="evidence" value="ECO:0007669"/>
    <property type="project" value="TreeGrafter"/>
</dbReference>
<dbReference type="PANTHER" id="PTHR46518:SF1">
    <property type="entry name" value="OUTER DYNEIN ARM-DOCKING COMPLEX SUBUNIT 3"/>
    <property type="match status" value="1"/>
</dbReference>
<name>A0AAU9JVM8_9CILI</name>
<feature type="coiled-coil region" evidence="1">
    <location>
        <begin position="301"/>
        <end position="335"/>
    </location>
</feature>
<feature type="region of interest" description="Disordered" evidence="2">
    <location>
        <begin position="482"/>
        <end position="509"/>
    </location>
</feature>
<proteinExistence type="predicted"/>
<dbReference type="InterPro" id="IPR033192">
    <property type="entry name" value="ODAD3"/>
</dbReference>
<dbReference type="Proteomes" id="UP001162131">
    <property type="component" value="Unassembled WGS sequence"/>
</dbReference>
<dbReference type="GO" id="GO:0035253">
    <property type="term" value="C:ciliary rootlet"/>
    <property type="evidence" value="ECO:0007669"/>
    <property type="project" value="TreeGrafter"/>
</dbReference>
<dbReference type="AlphaFoldDB" id="A0AAU9JVM8"/>
<dbReference type="GO" id="GO:0097542">
    <property type="term" value="C:ciliary tip"/>
    <property type="evidence" value="ECO:0007669"/>
    <property type="project" value="TreeGrafter"/>
</dbReference>
<organism evidence="3 4">
    <name type="scientific">Blepharisma stoltei</name>
    <dbReference type="NCBI Taxonomy" id="1481888"/>
    <lineage>
        <taxon>Eukaryota</taxon>
        <taxon>Sar</taxon>
        <taxon>Alveolata</taxon>
        <taxon>Ciliophora</taxon>
        <taxon>Postciliodesmatophora</taxon>
        <taxon>Heterotrichea</taxon>
        <taxon>Heterotrichida</taxon>
        <taxon>Blepharismidae</taxon>
        <taxon>Blepharisma</taxon>
    </lineage>
</organism>
<evidence type="ECO:0000256" key="1">
    <source>
        <dbReference type="SAM" id="Coils"/>
    </source>
</evidence>
<evidence type="ECO:0000313" key="3">
    <source>
        <dbReference type="EMBL" id="CAG9329788.1"/>
    </source>
</evidence>
<accession>A0AAU9JVM8</accession>
<keyword evidence="4" id="KW-1185">Reference proteome</keyword>
<feature type="compositionally biased region" description="Basic and acidic residues" evidence="2">
    <location>
        <begin position="489"/>
        <end position="500"/>
    </location>
</feature>
<protein>
    <submittedName>
        <fullName evidence="3">Uncharacterized protein</fullName>
    </submittedName>
</protein>
<gene>
    <name evidence="3" type="ORF">BSTOLATCC_MIC49406</name>
</gene>